<protein>
    <submittedName>
        <fullName evidence="2">Uncharacterized protein</fullName>
    </submittedName>
</protein>
<dbReference type="AlphaFoldDB" id="A0A2W2E400"/>
<dbReference type="EMBL" id="POUA01000701">
    <property type="protein sequence ID" value="PZG17353.1"/>
    <property type="molecule type" value="Genomic_DNA"/>
</dbReference>
<sequence>MTRSEFDDIRAHLAAEETRAGDLLQLARTLLDDLEQVSMREATLRAYYLRLLTAARASVAADLAGDDDPLTFARDELAKRGQLPADGESVGRILADAHTAASLVASLERAPMRTLRPQGRGPRCAGVSRTTPR</sequence>
<evidence type="ECO:0000256" key="1">
    <source>
        <dbReference type="SAM" id="MobiDB-lite"/>
    </source>
</evidence>
<comment type="caution">
    <text evidence="2">The sequence shown here is derived from an EMBL/GenBank/DDBJ whole genome shotgun (WGS) entry which is preliminary data.</text>
</comment>
<name>A0A2W2E400_9ACTN</name>
<keyword evidence="3" id="KW-1185">Reference proteome</keyword>
<evidence type="ECO:0000313" key="2">
    <source>
        <dbReference type="EMBL" id="PZG17353.1"/>
    </source>
</evidence>
<dbReference type="Proteomes" id="UP000248544">
    <property type="component" value="Unassembled WGS sequence"/>
</dbReference>
<reference evidence="2 3" key="1">
    <citation type="submission" date="2018-01" db="EMBL/GenBank/DDBJ databases">
        <title>Draft genome sequence of Sphaerisporangium sp. 7K107.</title>
        <authorList>
            <person name="Sahin N."/>
            <person name="Saygin H."/>
            <person name="Ay H."/>
        </authorList>
    </citation>
    <scope>NUCLEOTIDE SEQUENCE [LARGE SCALE GENOMIC DNA]</scope>
    <source>
        <strain evidence="2 3">7K107</strain>
    </source>
</reference>
<accession>A0A2W2E400</accession>
<feature type="region of interest" description="Disordered" evidence="1">
    <location>
        <begin position="112"/>
        <end position="133"/>
    </location>
</feature>
<proteinExistence type="predicted"/>
<gene>
    <name evidence="2" type="ORF">C1I98_38690</name>
</gene>
<dbReference type="RefSeq" id="WP_111172167.1">
    <property type="nucleotide sequence ID" value="NZ_POUA01000701.1"/>
</dbReference>
<organism evidence="2 3">
    <name type="scientific">Spongiactinospora gelatinilytica</name>
    <dbReference type="NCBI Taxonomy" id="2666298"/>
    <lineage>
        <taxon>Bacteria</taxon>
        <taxon>Bacillati</taxon>
        <taxon>Actinomycetota</taxon>
        <taxon>Actinomycetes</taxon>
        <taxon>Streptosporangiales</taxon>
        <taxon>Streptosporangiaceae</taxon>
        <taxon>Spongiactinospora</taxon>
    </lineage>
</organism>
<evidence type="ECO:0000313" key="3">
    <source>
        <dbReference type="Proteomes" id="UP000248544"/>
    </source>
</evidence>